<sequence length="352" mass="40233">MTSDAEKIEAFEDYLAGGSAVEEWYDSLPASKCYGWDKFREAFKMRWPPIQCAVKTTRDYEKELLELELAEDSISTIKMKSRVQAWMHVIWVEEALSLTKLAKIEKSSVLIWQVRERLLEVVRDLLDEEHLDWEYFTVAVKTLSTVKLKEGRVKMEKKKRDEEVMERRVRASIADITGHMQCTTILQTTTQCTPQPVNTISSTGTCFATQQQQHQWVYNPLELVTEAQKEALCRIINHYEHHLQTAAGQQAHQAQVAQWFMQHGEQTRITESTPYPLMPGMVSICSGKCFKCGTHGHGSKDCPVPPRDMARLNGKEGAWHAICNRILGPYNRNNMTEIRLIVLDEGNGNGSS</sequence>
<name>A0A0C2YK96_9AGAM</name>
<keyword evidence="1" id="KW-0507">mRNA processing</keyword>
<dbReference type="AlphaFoldDB" id="A0A0C2YK96"/>
<dbReference type="InterPro" id="IPR036875">
    <property type="entry name" value="Znf_CCHC_sf"/>
</dbReference>
<keyword evidence="2" id="KW-0479">Metal-binding</keyword>
<evidence type="ECO:0000259" key="3">
    <source>
        <dbReference type="PROSITE" id="PS50158"/>
    </source>
</evidence>
<reference evidence="4 5" key="1">
    <citation type="submission" date="2014-04" db="EMBL/GenBank/DDBJ databases">
        <authorList>
            <consortium name="DOE Joint Genome Institute"/>
            <person name="Kuo A."/>
            <person name="Kohler A."/>
            <person name="Nagy L.G."/>
            <person name="Floudas D."/>
            <person name="Copeland A."/>
            <person name="Barry K.W."/>
            <person name="Cichocki N."/>
            <person name="Veneault-Fourrey C."/>
            <person name="LaButti K."/>
            <person name="Lindquist E.A."/>
            <person name="Lipzen A."/>
            <person name="Lundell T."/>
            <person name="Morin E."/>
            <person name="Murat C."/>
            <person name="Sun H."/>
            <person name="Tunlid A."/>
            <person name="Henrissat B."/>
            <person name="Grigoriev I.V."/>
            <person name="Hibbett D.S."/>
            <person name="Martin F."/>
            <person name="Nordberg H.P."/>
            <person name="Cantor M.N."/>
            <person name="Hua S.X."/>
        </authorList>
    </citation>
    <scope>NUCLEOTIDE SEQUENCE [LARGE SCALE GENOMIC DNA]</scope>
    <source>
        <strain evidence="4 5">Foug A</strain>
    </source>
</reference>
<accession>A0A0C2YK96</accession>
<keyword evidence="2" id="KW-0862">Zinc</keyword>
<dbReference type="SUPFAM" id="SSF57756">
    <property type="entry name" value="Retrovirus zinc finger-like domains"/>
    <property type="match status" value="1"/>
</dbReference>
<keyword evidence="2" id="KW-0863">Zinc-finger</keyword>
<organism evidence="4 5">
    <name type="scientific">Scleroderma citrinum Foug A</name>
    <dbReference type="NCBI Taxonomy" id="1036808"/>
    <lineage>
        <taxon>Eukaryota</taxon>
        <taxon>Fungi</taxon>
        <taxon>Dikarya</taxon>
        <taxon>Basidiomycota</taxon>
        <taxon>Agaricomycotina</taxon>
        <taxon>Agaricomycetes</taxon>
        <taxon>Agaricomycetidae</taxon>
        <taxon>Boletales</taxon>
        <taxon>Sclerodermatineae</taxon>
        <taxon>Sclerodermataceae</taxon>
        <taxon>Scleroderma</taxon>
    </lineage>
</organism>
<dbReference type="EMBL" id="KN822630">
    <property type="protein sequence ID" value="KIM50183.1"/>
    <property type="molecule type" value="Genomic_DNA"/>
</dbReference>
<dbReference type="OrthoDB" id="3260975at2759"/>
<reference evidence="5" key="2">
    <citation type="submission" date="2015-01" db="EMBL/GenBank/DDBJ databases">
        <title>Evolutionary Origins and Diversification of the Mycorrhizal Mutualists.</title>
        <authorList>
            <consortium name="DOE Joint Genome Institute"/>
            <consortium name="Mycorrhizal Genomics Consortium"/>
            <person name="Kohler A."/>
            <person name="Kuo A."/>
            <person name="Nagy L.G."/>
            <person name="Floudas D."/>
            <person name="Copeland A."/>
            <person name="Barry K.W."/>
            <person name="Cichocki N."/>
            <person name="Veneault-Fourrey C."/>
            <person name="LaButti K."/>
            <person name="Lindquist E.A."/>
            <person name="Lipzen A."/>
            <person name="Lundell T."/>
            <person name="Morin E."/>
            <person name="Murat C."/>
            <person name="Riley R."/>
            <person name="Ohm R."/>
            <person name="Sun H."/>
            <person name="Tunlid A."/>
            <person name="Henrissat B."/>
            <person name="Grigoriev I.V."/>
            <person name="Hibbett D.S."/>
            <person name="Martin F."/>
        </authorList>
    </citation>
    <scope>NUCLEOTIDE SEQUENCE [LARGE SCALE GENOMIC DNA]</scope>
    <source>
        <strain evidence="5">Foug A</strain>
    </source>
</reference>
<dbReference type="HOGENOM" id="CLU_037286_0_0_1"/>
<evidence type="ECO:0000313" key="4">
    <source>
        <dbReference type="EMBL" id="KIM50183.1"/>
    </source>
</evidence>
<evidence type="ECO:0000256" key="1">
    <source>
        <dbReference type="ARBA" id="ARBA00022664"/>
    </source>
</evidence>
<proteinExistence type="predicted"/>
<dbReference type="PROSITE" id="PS50158">
    <property type="entry name" value="ZF_CCHC"/>
    <property type="match status" value="1"/>
</dbReference>
<evidence type="ECO:0000256" key="2">
    <source>
        <dbReference type="PROSITE-ProRule" id="PRU00047"/>
    </source>
</evidence>
<gene>
    <name evidence="4" type="ORF">SCLCIDRAFT_34565</name>
</gene>
<feature type="domain" description="CCHC-type" evidence="3">
    <location>
        <begin position="288"/>
        <end position="303"/>
    </location>
</feature>
<protein>
    <recommendedName>
        <fullName evidence="3">CCHC-type domain-containing protein</fullName>
    </recommendedName>
</protein>
<dbReference type="InterPro" id="IPR001878">
    <property type="entry name" value="Znf_CCHC"/>
</dbReference>
<dbReference type="GO" id="GO:0003676">
    <property type="term" value="F:nucleic acid binding"/>
    <property type="evidence" value="ECO:0007669"/>
    <property type="project" value="InterPro"/>
</dbReference>
<dbReference type="GO" id="GO:0006397">
    <property type="term" value="P:mRNA processing"/>
    <property type="evidence" value="ECO:0007669"/>
    <property type="project" value="UniProtKB-KW"/>
</dbReference>
<keyword evidence="5" id="KW-1185">Reference proteome</keyword>
<dbReference type="Proteomes" id="UP000053989">
    <property type="component" value="Unassembled WGS sequence"/>
</dbReference>
<dbReference type="InParanoid" id="A0A0C2YK96"/>
<evidence type="ECO:0000313" key="5">
    <source>
        <dbReference type="Proteomes" id="UP000053989"/>
    </source>
</evidence>
<dbReference type="GO" id="GO:0008270">
    <property type="term" value="F:zinc ion binding"/>
    <property type="evidence" value="ECO:0007669"/>
    <property type="project" value="UniProtKB-KW"/>
</dbReference>